<evidence type="ECO:0000259" key="3">
    <source>
        <dbReference type="PROSITE" id="PS51272"/>
    </source>
</evidence>
<sequence>MVHKKIASALIAILMIFTLTGTMFAAPVEYGEELQNMPQNTPTVSFTDLPNTHWAYKYIAEMVNKKVLEGYPDHKFRPDNTISRAEFATIIVKAAGLQAKKVNYSSFSDVKVTDWYSPWIETAKDYLTGYRAANGEYIYNPTAPALREDITVAIVKLKGYDAARLANRSIIEAMFKDYEGISESAKDYVAIAVENGLVSGYPDETFRPQNSITRAEAAALLWRAFMYGNDNKGVGGGDQSTTTPTTPTPPVTQPASPTTNPSTPSHPQQPSQAAKFSVDTLVGGNGQGDVDGPVRLAKINAVDSMVLDKDDNVFFLDSRNKKIRKFNQSNGMVETFKIVNNQFNWDYVADGQNVTHYDYSQFTPIKLAYNLASNKLYVSGNVLIKPSNYSSDYYNIHTIYEVSPAIQMAAYTFDRLSGSYGDVYDTHEFISFTDEQTIFYKQQLGSGDVIYQATLGGASSIIANAGDKTGVDLTGRVEAIVTNNDIFIFDTGNRTLSKIQLFPRKVETVVSFDSITFDSVTVCNGKFYISSGTTIYELTTDGKWSVFIDGKDLIYNDGNPIQKISQLSFDSNGNVIVYDDDNKAIRRINL</sequence>
<name>A0ABW5R5W4_9BACL</name>
<organism evidence="4 5">
    <name type="scientific">Paenibacillus thailandensis</name>
    <dbReference type="NCBI Taxonomy" id="393250"/>
    <lineage>
        <taxon>Bacteria</taxon>
        <taxon>Bacillati</taxon>
        <taxon>Bacillota</taxon>
        <taxon>Bacilli</taxon>
        <taxon>Bacillales</taxon>
        <taxon>Paenibacillaceae</taxon>
        <taxon>Paenibacillus</taxon>
    </lineage>
</organism>
<feature type="chain" id="PRO_5046205023" evidence="2">
    <location>
        <begin position="26"/>
        <end position="590"/>
    </location>
</feature>
<accession>A0ABW5R5W4</accession>
<feature type="domain" description="SLH" evidence="3">
    <location>
        <begin position="42"/>
        <end position="105"/>
    </location>
</feature>
<evidence type="ECO:0000313" key="5">
    <source>
        <dbReference type="Proteomes" id="UP001597493"/>
    </source>
</evidence>
<feature type="domain" description="SLH" evidence="3">
    <location>
        <begin position="172"/>
        <end position="235"/>
    </location>
</feature>
<protein>
    <submittedName>
        <fullName evidence="4">S-layer homology domain-containing protein</fullName>
    </submittedName>
</protein>
<keyword evidence="2" id="KW-0732">Signal</keyword>
<dbReference type="EMBL" id="JBHUMY010000045">
    <property type="protein sequence ID" value="MFD2663710.1"/>
    <property type="molecule type" value="Genomic_DNA"/>
</dbReference>
<evidence type="ECO:0000256" key="1">
    <source>
        <dbReference type="SAM" id="MobiDB-lite"/>
    </source>
</evidence>
<evidence type="ECO:0000256" key="2">
    <source>
        <dbReference type="SAM" id="SignalP"/>
    </source>
</evidence>
<gene>
    <name evidence="4" type="ORF">ACFSW5_26065</name>
</gene>
<dbReference type="Gene3D" id="2.120.10.30">
    <property type="entry name" value="TolB, C-terminal domain"/>
    <property type="match status" value="2"/>
</dbReference>
<reference evidence="5" key="1">
    <citation type="journal article" date="2019" name="Int. J. Syst. Evol. Microbiol.">
        <title>The Global Catalogue of Microorganisms (GCM) 10K type strain sequencing project: providing services to taxonomists for standard genome sequencing and annotation.</title>
        <authorList>
            <consortium name="The Broad Institute Genomics Platform"/>
            <consortium name="The Broad Institute Genome Sequencing Center for Infectious Disease"/>
            <person name="Wu L."/>
            <person name="Ma J."/>
        </authorList>
    </citation>
    <scope>NUCLEOTIDE SEQUENCE [LARGE SCALE GENOMIC DNA]</scope>
    <source>
        <strain evidence="5">TISTR 1827</strain>
    </source>
</reference>
<dbReference type="InterPro" id="IPR011042">
    <property type="entry name" value="6-blade_b-propeller_TolB-like"/>
</dbReference>
<comment type="caution">
    <text evidence="4">The sequence shown here is derived from an EMBL/GenBank/DDBJ whole genome shotgun (WGS) entry which is preliminary data.</text>
</comment>
<dbReference type="PROSITE" id="PS51272">
    <property type="entry name" value="SLH"/>
    <property type="match status" value="2"/>
</dbReference>
<feature type="region of interest" description="Disordered" evidence="1">
    <location>
        <begin position="232"/>
        <end position="275"/>
    </location>
</feature>
<dbReference type="Proteomes" id="UP001597493">
    <property type="component" value="Unassembled WGS sequence"/>
</dbReference>
<evidence type="ECO:0000313" key="4">
    <source>
        <dbReference type="EMBL" id="MFD2663710.1"/>
    </source>
</evidence>
<dbReference type="InterPro" id="IPR051465">
    <property type="entry name" value="Cell_Envelope_Struct_Comp"/>
</dbReference>
<dbReference type="SUPFAM" id="SSF101898">
    <property type="entry name" value="NHL repeat"/>
    <property type="match status" value="1"/>
</dbReference>
<feature type="compositionally biased region" description="Low complexity" evidence="1">
    <location>
        <begin position="253"/>
        <end position="274"/>
    </location>
</feature>
<dbReference type="InterPro" id="IPR001119">
    <property type="entry name" value="SLH_dom"/>
</dbReference>
<dbReference type="Pfam" id="PF00395">
    <property type="entry name" value="SLH"/>
    <property type="match status" value="2"/>
</dbReference>
<dbReference type="PANTHER" id="PTHR43308">
    <property type="entry name" value="OUTER MEMBRANE PROTEIN ALPHA-RELATED"/>
    <property type="match status" value="1"/>
</dbReference>
<dbReference type="RefSeq" id="WP_379280473.1">
    <property type="nucleotide sequence ID" value="NZ_JBHUMY010000045.1"/>
</dbReference>
<feature type="signal peptide" evidence="2">
    <location>
        <begin position="1"/>
        <end position="25"/>
    </location>
</feature>
<dbReference type="PANTHER" id="PTHR43308:SF5">
    <property type="entry name" value="S-LAYER PROTEIN _ PEPTIDOGLYCAN ENDO-BETA-N-ACETYLGLUCOSAMINIDASE"/>
    <property type="match status" value="1"/>
</dbReference>
<keyword evidence="5" id="KW-1185">Reference proteome</keyword>
<proteinExistence type="predicted"/>